<dbReference type="EMBL" id="AQFT01000147">
    <property type="protein sequence ID" value="EMZ20350.1"/>
    <property type="molecule type" value="Genomic_DNA"/>
</dbReference>
<name>N2A2R7_9FIRM</name>
<gene>
    <name evidence="1" type="ORF">C823_05020</name>
</gene>
<dbReference type="AlphaFoldDB" id="N2A2R7"/>
<accession>N2A2R7</accession>
<organism evidence="1 2">
    <name type="scientific">Eubacterium plexicaudatum ASF492</name>
    <dbReference type="NCBI Taxonomy" id="1235802"/>
    <lineage>
        <taxon>Bacteria</taxon>
        <taxon>Bacillati</taxon>
        <taxon>Bacillota</taxon>
        <taxon>Clostridia</taxon>
        <taxon>Eubacteriales</taxon>
        <taxon>Eubacteriaceae</taxon>
        <taxon>Eubacterium</taxon>
    </lineage>
</organism>
<dbReference type="Proteomes" id="UP000012589">
    <property type="component" value="Unassembled WGS sequence"/>
</dbReference>
<evidence type="ECO:0000313" key="2">
    <source>
        <dbReference type="Proteomes" id="UP000012589"/>
    </source>
</evidence>
<dbReference type="STRING" id="1235802.C823_05020"/>
<dbReference type="PATRIC" id="fig|1235802.3.peg.5290"/>
<evidence type="ECO:0000313" key="1">
    <source>
        <dbReference type="EMBL" id="EMZ20350.1"/>
    </source>
</evidence>
<protein>
    <submittedName>
        <fullName evidence="1">Uncharacterized protein</fullName>
    </submittedName>
</protein>
<proteinExistence type="predicted"/>
<dbReference type="HOGENOM" id="CLU_3373811_0_0_9"/>
<keyword evidence="2" id="KW-1185">Reference proteome</keyword>
<reference evidence="1 2" key="1">
    <citation type="journal article" date="2014" name="Genome Announc.">
        <title>Draft genome sequences of the altered schaedler flora, a defined bacterial community from gnotobiotic mice.</title>
        <authorList>
            <person name="Wannemuehler M.J."/>
            <person name="Overstreet A.M."/>
            <person name="Ward D.V."/>
            <person name="Phillips G.J."/>
        </authorList>
    </citation>
    <scope>NUCLEOTIDE SEQUENCE [LARGE SCALE GENOMIC DNA]</scope>
    <source>
        <strain evidence="1 2">ASF492</strain>
    </source>
</reference>
<comment type="caution">
    <text evidence="1">The sequence shown here is derived from an EMBL/GenBank/DDBJ whole genome shotgun (WGS) entry which is preliminary data.</text>
</comment>
<sequence>MEKKEVKKWQDEEALKRYQMIALLLDPDMDEGKR</sequence>